<feature type="signal peptide" evidence="3">
    <location>
        <begin position="1"/>
        <end position="24"/>
    </location>
</feature>
<organism evidence="5 6">
    <name type="scientific">Dentiscutata erythropus</name>
    <dbReference type="NCBI Taxonomy" id="1348616"/>
    <lineage>
        <taxon>Eukaryota</taxon>
        <taxon>Fungi</taxon>
        <taxon>Fungi incertae sedis</taxon>
        <taxon>Mucoromycota</taxon>
        <taxon>Glomeromycotina</taxon>
        <taxon>Glomeromycetes</taxon>
        <taxon>Diversisporales</taxon>
        <taxon>Gigasporaceae</taxon>
        <taxon>Dentiscutata</taxon>
    </lineage>
</organism>
<dbReference type="InterPro" id="IPR018466">
    <property type="entry name" value="Kre9/Knh1-like_N"/>
</dbReference>
<sequence length="262" mass="26923">MDKFLKIYLSCLLVLIVGAGYSLAVPSPTEPVGATVWTAGQNVTALWADNGVAPKSSSMSGITVQFMTGPNSPQIPLQTLAAKLDNTATSLSFICPAPSSFGYPPGQIYFLMFSDSANPSIGVSWSTRFTVLEPSNSSPPANYTVGAPWTFTKSSTTPTTPAPAIAPTTAQPVVVTPTAQPPPPAAAGSPNSPAPQPATIVDTGDTSAPTDTPPEKPQSQTSATPAVTSKKTSGTDSKFQKSNGKFLAIVMGFVCAFSAFGM</sequence>
<feature type="domain" description="Yeast cell wall synthesis Kre9/Knh1-like N-terminal" evidence="4">
    <location>
        <begin position="31"/>
        <end position="131"/>
    </location>
</feature>
<gene>
    <name evidence="5" type="ORF">DERYTH_LOCUS3364</name>
</gene>
<dbReference type="Pfam" id="PF10342">
    <property type="entry name" value="Kre9_KNH"/>
    <property type="match status" value="1"/>
</dbReference>
<evidence type="ECO:0000259" key="4">
    <source>
        <dbReference type="Pfam" id="PF10342"/>
    </source>
</evidence>
<keyword evidence="1 3" id="KW-0732">Signal</keyword>
<dbReference type="Proteomes" id="UP000789405">
    <property type="component" value="Unassembled WGS sequence"/>
</dbReference>
<evidence type="ECO:0000256" key="1">
    <source>
        <dbReference type="ARBA" id="ARBA00022729"/>
    </source>
</evidence>
<reference evidence="5" key="1">
    <citation type="submission" date="2021-06" db="EMBL/GenBank/DDBJ databases">
        <authorList>
            <person name="Kallberg Y."/>
            <person name="Tangrot J."/>
            <person name="Rosling A."/>
        </authorList>
    </citation>
    <scope>NUCLEOTIDE SEQUENCE</scope>
    <source>
        <strain evidence="5">MA453B</strain>
    </source>
</reference>
<dbReference type="EMBL" id="CAJVPY010001176">
    <property type="protein sequence ID" value="CAG8510561.1"/>
    <property type="molecule type" value="Genomic_DNA"/>
</dbReference>
<evidence type="ECO:0000313" key="5">
    <source>
        <dbReference type="EMBL" id="CAG8510561.1"/>
    </source>
</evidence>
<feature type="compositionally biased region" description="Polar residues" evidence="2">
    <location>
        <begin position="217"/>
        <end position="239"/>
    </location>
</feature>
<name>A0A9N9F567_9GLOM</name>
<feature type="region of interest" description="Disordered" evidence="2">
    <location>
        <begin position="174"/>
        <end position="239"/>
    </location>
</feature>
<protein>
    <submittedName>
        <fullName evidence="5">15777_t:CDS:1</fullName>
    </submittedName>
</protein>
<evidence type="ECO:0000313" key="6">
    <source>
        <dbReference type="Proteomes" id="UP000789405"/>
    </source>
</evidence>
<feature type="chain" id="PRO_5040129835" evidence="3">
    <location>
        <begin position="25"/>
        <end position="262"/>
    </location>
</feature>
<dbReference type="AlphaFoldDB" id="A0A9N9F567"/>
<evidence type="ECO:0000256" key="3">
    <source>
        <dbReference type="SAM" id="SignalP"/>
    </source>
</evidence>
<comment type="caution">
    <text evidence="5">The sequence shown here is derived from an EMBL/GenBank/DDBJ whole genome shotgun (WGS) entry which is preliminary data.</text>
</comment>
<keyword evidence="6" id="KW-1185">Reference proteome</keyword>
<evidence type="ECO:0000256" key="2">
    <source>
        <dbReference type="SAM" id="MobiDB-lite"/>
    </source>
</evidence>
<proteinExistence type="predicted"/>
<dbReference type="OrthoDB" id="2432613at2759"/>
<accession>A0A9N9F567</accession>